<organism evidence="1 2">
    <name type="scientific">Vigna angularis var. angularis</name>
    <dbReference type="NCBI Taxonomy" id="157739"/>
    <lineage>
        <taxon>Eukaryota</taxon>
        <taxon>Viridiplantae</taxon>
        <taxon>Streptophyta</taxon>
        <taxon>Embryophyta</taxon>
        <taxon>Tracheophyta</taxon>
        <taxon>Spermatophyta</taxon>
        <taxon>Magnoliopsida</taxon>
        <taxon>eudicotyledons</taxon>
        <taxon>Gunneridae</taxon>
        <taxon>Pentapetalae</taxon>
        <taxon>rosids</taxon>
        <taxon>fabids</taxon>
        <taxon>Fabales</taxon>
        <taxon>Fabaceae</taxon>
        <taxon>Papilionoideae</taxon>
        <taxon>50 kb inversion clade</taxon>
        <taxon>NPAAA clade</taxon>
        <taxon>indigoferoid/millettioid clade</taxon>
        <taxon>Phaseoleae</taxon>
        <taxon>Vigna</taxon>
    </lineage>
</organism>
<accession>A0A0S3R2Z3</accession>
<evidence type="ECO:0000313" key="1">
    <source>
        <dbReference type="EMBL" id="BAT74915.1"/>
    </source>
</evidence>
<keyword evidence="2" id="KW-1185">Reference proteome</keyword>
<sequence>MDFIHDGELVWKISKGRFSEDLNRKYFHQLIWRICSRHQQRFRGKGLSGQHIRRCWSEGGVWILHQNLTSANSAPQGLLRKLGAGLDDLLPSSAMVICGREERFV</sequence>
<gene>
    <name evidence="1" type="primary">Vigan.01G269300</name>
    <name evidence="1" type="ORF">VIGAN_01269300</name>
</gene>
<dbReference type="Proteomes" id="UP000291084">
    <property type="component" value="Chromosome 1"/>
</dbReference>
<evidence type="ECO:0000313" key="2">
    <source>
        <dbReference type="Proteomes" id="UP000291084"/>
    </source>
</evidence>
<proteinExistence type="predicted"/>
<protein>
    <submittedName>
        <fullName evidence="1">Uncharacterized protein</fullName>
    </submittedName>
</protein>
<dbReference type="AlphaFoldDB" id="A0A0S3R2Z3"/>
<name>A0A0S3R2Z3_PHAAN</name>
<dbReference type="EMBL" id="AP015034">
    <property type="protein sequence ID" value="BAT74915.1"/>
    <property type="molecule type" value="Genomic_DNA"/>
</dbReference>
<reference evidence="1 2" key="1">
    <citation type="journal article" date="2015" name="Sci. Rep.">
        <title>The power of single molecule real-time sequencing technology in the de novo assembly of a eukaryotic genome.</title>
        <authorList>
            <person name="Sakai H."/>
            <person name="Naito K."/>
            <person name="Ogiso-Tanaka E."/>
            <person name="Takahashi Y."/>
            <person name="Iseki K."/>
            <person name="Muto C."/>
            <person name="Satou K."/>
            <person name="Teruya K."/>
            <person name="Shiroma A."/>
            <person name="Shimoji M."/>
            <person name="Hirano T."/>
            <person name="Itoh T."/>
            <person name="Kaga A."/>
            <person name="Tomooka N."/>
        </authorList>
    </citation>
    <scope>NUCLEOTIDE SEQUENCE [LARGE SCALE GENOMIC DNA]</scope>
    <source>
        <strain evidence="2">cv. Shumari</strain>
    </source>
</reference>